<evidence type="ECO:0000313" key="2">
    <source>
        <dbReference type="Proteomes" id="UP000008311"/>
    </source>
</evidence>
<sequence length="305" mass="33819">MAPTVWRELQVREQLVTGALQPALSILRQGMPDGSRQEIYDLALARFRVASAPDVAALYLGLAYALDAPSATDALIAKLNESNDADETTLVLWVLPEIFGSRFSPTPGRSLHLDIPTLERLVVLAYRTVRVENDNDRANGDAYSPNERDRAEEARSAAFNRLVQTPGRLAFDAIMRLIDVPDFPTPPSHLRALAYERAAADSEFTAWTASDVVRFEDQSERVPRTGRELQLLVVQRLEDVQHELLHGDFAQGATLSALPTEAAVQSWIADRMRITQRQSYSVEREPETVAAKKPDIVFTARASAA</sequence>
<dbReference type="Proteomes" id="UP000008311">
    <property type="component" value="Unassembled WGS sequence"/>
</dbReference>
<dbReference type="AlphaFoldDB" id="B9TNI1"/>
<name>B9TNI1_RICCO</name>
<organism evidence="1 2">
    <name type="scientific">Ricinus communis</name>
    <name type="common">Castor bean</name>
    <dbReference type="NCBI Taxonomy" id="3988"/>
    <lineage>
        <taxon>Eukaryota</taxon>
        <taxon>Viridiplantae</taxon>
        <taxon>Streptophyta</taxon>
        <taxon>Embryophyta</taxon>
        <taxon>Tracheophyta</taxon>
        <taxon>Spermatophyta</taxon>
        <taxon>Magnoliopsida</taxon>
        <taxon>eudicotyledons</taxon>
        <taxon>Gunneridae</taxon>
        <taxon>Pentapetalae</taxon>
        <taxon>rosids</taxon>
        <taxon>fabids</taxon>
        <taxon>Malpighiales</taxon>
        <taxon>Euphorbiaceae</taxon>
        <taxon>Acalyphoideae</taxon>
        <taxon>Acalypheae</taxon>
        <taxon>Ricinus</taxon>
    </lineage>
</organism>
<keyword evidence="2" id="KW-1185">Reference proteome</keyword>
<feature type="non-terminal residue" evidence="1">
    <location>
        <position position="305"/>
    </location>
</feature>
<reference evidence="2" key="1">
    <citation type="journal article" date="2010" name="Nat. Biotechnol.">
        <title>Draft genome sequence of the oilseed species Ricinus communis.</title>
        <authorList>
            <person name="Chan A.P."/>
            <person name="Crabtree J."/>
            <person name="Zhao Q."/>
            <person name="Lorenzi H."/>
            <person name="Orvis J."/>
            <person name="Puiu D."/>
            <person name="Melake-Berhan A."/>
            <person name="Jones K.M."/>
            <person name="Redman J."/>
            <person name="Chen G."/>
            <person name="Cahoon E.B."/>
            <person name="Gedil M."/>
            <person name="Stanke M."/>
            <person name="Haas B.J."/>
            <person name="Wortman J.R."/>
            <person name="Fraser-Liggett C.M."/>
            <person name="Ravel J."/>
            <person name="Rabinowicz P.D."/>
        </authorList>
    </citation>
    <scope>NUCLEOTIDE SEQUENCE [LARGE SCALE GENOMIC DNA]</scope>
    <source>
        <strain evidence="2">cv. Hale</strain>
    </source>
</reference>
<accession>B9TNI1</accession>
<evidence type="ECO:0000313" key="1">
    <source>
        <dbReference type="EMBL" id="EEF22583.1"/>
    </source>
</evidence>
<dbReference type="InParanoid" id="B9TNI1"/>
<dbReference type="EMBL" id="EQ992652">
    <property type="protein sequence ID" value="EEF22583.1"/>
    <property type="molecule type" value="Genomic_DNA"/>
</dbReference>
<proteinExistence type="predicted"/>
<protein>
    <submittedName>
        <fullName evidence="1">Uncharacterized protein</fullName>
    </submittedName>
</protein>
<gene>
    <name evidence="1" type="ORF">RCOM_1988810</name>
</gene>